<evidence type="ECO:0000313" key="1">
    <source>
        <dbReference type="EMBL" id="DAD92313.1"/>
    </source>
</evidence>
<dbReference type="EMBL" id="BK015132">
    <property type="protein sequence ID" value="DAD92313.1"/>
    <property type="molecule type" value="Genomic_DNA"/>
</dbReference>
<reference evidence="1" key="1">
    <citation type="journal article" date="2021" name="Proc. Natl. Acad. Sci. U.S.A.">
        <title>A Catalog of Tens of Thousands of Viruses from Human Metagenomes Reveals Hidden Associations with Chronic Diseases.</title>
        <authorList>
            <person name="Tisza M.J."/>
            <person name="Buck C.B."/>
        </authorList>
    </citation>
    <scope>NUCLEOTIDE SEQUENCE</scope>
    <source>
        <strain evidence="1">Ct9MV2</strain>
    </source>
</reference>
<organism evidence="1">
    <name type="scientific">Myoviridae sp. ct9MV2</name>
    <dbReference type="NCBI Taxonomy" id="2826625"/>
    <lineage>
        <taxon>Viruses</taxon>
        <taxon>Duplodnaviria</taxon>
        <taxon>Heunggongvirae</taxon>
        <taxon>Uroviricota</taxon>
        <taxon>Caudoviricetes</taxon>
    </lineage>
</organism>
<protein>
    <submittedName>
        <fullName evidence="1">Conjugative relaxosome accessory transposon protein</fullName>
    </submittedName>
</protein>
<sequence>MLKIELPQSLSHGCSGIILSDTSVGTNRIRF</sequence>
<accession>A0A8S5NCF9</accession>
<name>A0A8S5NCF9_9CAUD</name>
<proteinExistence type="predicted"/>